<comment type="caution">
    <text evidence="3">The sequence shown here is derived from an EMBL/GenBank/DDBJ whole genome shotgun (WGS) entry which is preliminary data.</text>
</comment>
<keyword evidence="1" id="KW-1133">Transmembrane helix</keyword>
<feature type="transmembrane region" description="Helical" evidence="1">
    <location>
        <begin position="269"/>
        <end position="293"/>
    </location>
</feature>
<reference evidence="3 4" key="1">
    <citation type="journal article" date="2019" name="Int. J. Syst. Evol. Microbiol.">
        <title>The Global Catalogue of Microorganisms (GCM) 10K type strain sequencing project: providing services to taxonomists for standard genome sequencing and annotation.</title>
        <authorList>
            <consortium name="The Broad Institute Genomics Platform"/>
            <consortium name="The Broad Institute Genome Sequencing Center for Infectious Disease"/>
            <person name="Wu L."/>
            <person name="Ma J."/>
        </authorList>
    </citation>
    <scope>NUCLEOTIDE SEQUENCE [LARGE SCALE GENOMIC DNA]</scope>
    <source>
        <strain evidence="3 4">JCM 15309</strain>
    </source>
</reference>
<name>A0ABN2QSY2_9ACTN</name>
<evidence type="ECO:0000256" key="1">
    <source>
        <dbReference type="SAM" id="Phobius"/>
    </source>
</evidence>
<keyword evidence="4" id="KW-1185">Reference proteome</keyword>
<evidence type="ECO:0000313" key="3">
    <source>
        <dbReference type="EMBL" id="GAA1957545.1"/>
    </source>
</evidence>
<evidence type="ECO:0000313" key="4">
    <source>
        <dbReference type="Proteomes" id="UP001500571"/>
    </source>
</evidence>
<organism evidence="3 4">
    <name type="scientific">Nocardioides panacihumi</name>
    <dbReference type="NCBI Taxonomy" id="400774"/>
    <lineage>
        <taxon>Bacteria</taxon>
        <taxon>Bacillati</taxon>
        <taxon>Actinomycetota</taxon>
        <taxon>Actinomycetes</taxon>
        <taxon>Propionibacteriales</taxon>
        <taxon>Nocardioidaceae</taxon>
        <taxon>Nocardioides</taxon>
    </lineage>
</organism>
<feature type="transmembrane region" description="Helical" evidence="1">
    <location>
        <begin position="203"/>
        <end position="224"/>
    </location>
</feature>
<keyword evidence="1" id="KW-0472">Membrane</keyword>
<dbReference type="EMBL" id="BAAAPB010000001">
    <property type="protein sequence ID" value="GAA1957545.1"/>
    <property type="molecule type" value="Genomic_DNA"/>
</dbReference>
<gene>
    <name evidence="3" type="ORF">GCM10009798_16200</name>
</gene>
<dbReference type="SUPFAM" id="SSF48317">
    <property type="entry name" value="Acid phosphatase/Vanadium-dependent haloperoxidase"/>
    <property type="match status" value="1"/>
</dbReference>
<protein>
    <recommendedName>
        <fullName evidence="2">Inositolphosphotransferase Aur1/Ipt1 domain-containing protein</fullName>
    </recommendedName>
</protein>
<dbReference type="InterPro" id="IPR036938">
    <property type="entry name" value="PAP2/HPO_sf"/>
</dbReference>
<feature type="transmembrane region" description="Helical" evidence="1">
    <location>
        <begin position="171"/>
        <end position="196"/>
    </location>
</feature>
<dbReference type="Gene3D" id="1.20.144.10">
    <property type="entry name" value="Phosphatidic acid phosphatase type 2/haloperoxidase"/>
    <property type="match status" value="1"/>
</dbReference>
<sequence>MASIPGDEPTAVVDLDRREPVGGADEPQRHTYLIGVWLTVLAFAMVAFFWSHHVGVGFKDPGGRMFSGKLEYSLSGLVIALVADAAWRWLRTPGGQRSVRRTLGARWTPERLVLLVTGLTAYHLVYFCYRNLKSWDAFNTPRDSWLLDADRRIFGDSPAVMLHDLLGQHTAAYVLMAVYKSFTYLTAASVVIALVFSRTIQRGYVFLVAAMWTWILGTASYYLVPSLGPFASAPQEFAGLPHTSITSTWAEYLSQRQEFLADPTSPTTFVSISAFASLHTGFTALVCFMAFYYGHKWLGAAMAVYLVAIMVSTIYWGWHFTLDDLAGLVIAAVAVAIGHVLVRPPRT</sequence>
<feature type="transmembrane region" description="Helical" evidence="1">
    <location>
        <begin position="325"/>
        <end position="342"/>
    </location>
</feature>
<feature type="transmembrane region" description="Helical" evidence="1">
    <location>
        <begin position="111"/>
        <end position="132"/>
    </location>
</feature>
<feature type="transmembrane region" description="Helical" evidence="1">
    <location>
        <begin position="32"/>
        <end position="52"/>
    </location>
</feature>
<feature type="domain" description="Inositolphosphotransferase Aur1/Ipt1" evidence="2">
    <location>
        <begin position="145"/>
        <end position="336"/>
    </location>
</feature>
<dbReference type="Proteomes" id="UP001500571">
    <property type="component" value="Unassembled WGS sequence"/>
</dbReference>
<dbReference type="RefSeq" id="WP_344044237.1">
    <property type="nucleotide sequence ID" value="NZ_BAAAPB010000001.1"/>
</dbReference>
<accession>A0ABN2QSY2</accession>
<feature type="transmembrane region" description="Helical" evidence="1">
    <location>
        <begin position="72"/>
        <end position="90"/>
    </location>
</feature>
<evidence type="ECO:0000259" key="2">
    <source>
        <dbReference type="Pfam" id="PF14378"/>
    </source>
</evidence>
<proteinExistence type="predicted"/>
<dbReference type="InterPro" id="IPR026841">
    <property type="entry name" value="Aur1/Ipt1"/>
</dbReference>
<feature type="transmembrane region" description="Helical" evidence="1">
    <location>
        <begin position="300"/>
        <end position="319"/>
    </location>
</feature>
<dbReference type="Pfam" id="PF14378">
    <property type="entry name" value="PAP2_3"/>
    <property type="match status" value="1"/>
</dbReference>
<keyword evidence="1" id="KW-0812">Transmembrane</keyword>